<feature type="region of interest" description="Disordered" evidence="5">
    <location>
        <begin position="256"/>
        <end position="345"/>
    </location>
</feature>
<protein>
    <submittedName>
        <fullName evidence="7">Uu.00g025220.m01.CDS01</fullName>
    </submittedName>
</protein>
<dbReference type="InterPro" id="IPR051415">
    <property type="entry name" value="LAAT-1"/>
</dbReference>
<accession>A0AAI8V797</accession>
<comment type="subcellular location">
    <subcellularLocation>
        <location evidence="1">Membrane</location>
        <topology evidence="1">Multi-pass membrane protein</topology>
    </subcellularLocation>
</comment>
<organism evidence="7 8">
    <name type="scientific">Anthostomella pinea</name>
    <dbReference type="NCBI Taxonomy" id="933095"/>
    <lineage>
        <taxon>Eukaryota</taxon>
        <taxon>Fungi</taxon>
        <taxon>Dikarya</taxon>
        <taxon>Ascomycota</taxon>
        <taxon>Pezizomycotina</taxon>
        <taxon>Sordariomycetes</taxon>
        <taxon>Xylariomycetidae</taxon>
        <taxon>Xylariales</taxon>
        <taxon>Xylariaceae</taxon>
        <taxon>Anthostomella</taxon>
    </lineage>
</organism>
<dbReference type="Gene3D" id="1.20.1280.290">
    <property type="match status" value="1"/>
</dbReference>
<evidence type="ECO:0000256" key="1">
    <source>
        <dbReference type="ARBA" id="ARBA00004141"/>
    </source>
</evidence>
<feature type="transmembrane region" description="Helical" evidence="6">
    <location>
        <begin position="106"/>
        <end position="128"/>
    </location>
</feature>
<keyword evidence="3 6" id="KW-1133">Transmembrane helix</keyword>
<feature type="compositionally biased region" description="Basic and acidic residues" evidence="5">
    <location>
        <begin position="293"/>
        <end position="303"/>
    </location>
</feature>
<keyword evidence="2 6" id="KW-0812">Transmembrane</keyword>
<name>A0AAI8V797_9PEZI</name>
<dbReference type="EMBL" id="CAUWAG010000003">
    <property type="protein sequence ID" value="CAJ2499669.1"/>
    <property type="molecule type" value="Genomic_DNA"/>
</dbReference>
<dbReference type="PANTHER" id="PTHR16201">
    <property type="entry name" value="SEVEN TRANSMEMBRANE PROTEIN 1-RELATED"/>
    <property type="match status" value="1"/>
</dbReference>
<sequence>MAPQEPVAATVLGTIGTVLWCVQLVPQVYTNWHTKSTEGLPSSMMFLWALCGVPFGTYAIGQQFNIPLQVQPQCFMALCLVSWCQCLLYSQCVLTVVGSKWALWKVWLLGTGTGILFGGVEAALILSLRPIYENGNETPMIVIGIVAAILLAVGLLPPYGEAWKRRGRIIGINWIFLSMDSMGAFFSLMSLVPAAQNNFDILGGVMYIICMLLEIGIFLSHIIWLCRTRKIRNEAKSSDKTFDDVAAEHEREGRPFAFAERKTTWRRKTKEKPQDEENGSDNELPPAAGEAQHAVDAKADKQGKAGTANDGDGDGDGDGEARSPLTSNASTERPGEANELDTSVR</sequence>
<dbReference type="GO" id="GO:0016020">
    <property type="term" value="C:membrane"/>
    <property type="evidence" value="ECO:0007669"/>
    <property type="project" value="UniProtKB-SubCell"/>
</dbReference>
<evidence type="ECO:0000256" key="3">
    <source>
        <dbReference type="ARBA" id="ARBA00022989"/>
    </source>
</evidence>
<evidence type="ECO:0000256" key="6">
    <source>
        <dbReference type="SAM" id="Phobius"/>
    </source>
</evidence>
<dbReference type="InterPro" id="IPR006603">
    <property type="entry name" value="PQ-loop_rpt"/>
</dbReference>
<gene>
    <name evidence="7" type="ORF">KHLLAP_LOCUS137</name>
</gene>
<evidence type="ECO:0000256" key="5">
    <source>
        <dbReference type="SAM" id="MobiDB-lite"/>
    </source>
</evidence>
<dbReference type="SMART" id="SM00679">
    <property type="entry name" value="CTNS"/>
    <property type="match status" value="2"/>
</dbReference>
<dbReference type="Pfam" id="PF04193">
    <property type="entry name" value="PQ-loop"/>
    <property type="match status" value="1"/>
</dbReference>
<dbReference type="Proteomes" id="UP001295740">
    <property type="component" value="Unassembled WGS sequence"/>
</dbReference>
<evidence type="ECO:0000313" key="7">
    <source>
        <dbReference type="EMBL" id="CAJ2499669.1"/>
    </source>
</evidence>
<evidence type="ECO:0000313" key="8">
    <source>
        <dbReference type="Proteomes" id="UP001295740"/>
    </source>
</evidence>
<feature type="transmembrane region" description="Helical" evidence="6">
    <location>
        <begin position="46"/>
        <end position="64"/>
    </location>
</feature>
<dbReference type="PANTHER" id="PTHR16201:SF37">
    <property type="entry name" value="PQ-LOOP REPEAT-CONTAINING PROTEIN"/>
    <property type="match status" value="1"/>
</dbReference>
<feature type="transmembrane region" description="Helical" evidence="6">
    <location>
        <begin position="140"/>
        <end position="159"/>
    </location>
</feature>
<feature type="transmembrane region" description="Helical" evidence="6">
    <location>
        <begin position="171"/>
        <end position="192"/>
    </location>
</feature>
<evidence type="ECO:0000256" key="4">
    <source>
        <dbReference type="ARBA" id="ARBA00023136"/>
    </source>
</evidence>
<comment type="caution">
    <text evidence="7">The sequence shown here is derived from an EMBL/GenBank/DDBJ whole genome shotgun (WGS) entry which is preliminary data.</text>
</comment>
<proteinExistence type="predicted"/>
<dbReference type="AlphaFoldDB" id="A0AAI8V797"/>
<evidence type="ECO:0000256" key="2">
    <source>
        <dbReference type="ARBA" id="ARBA00022692"/>
    </source>
</evidence>
<reference evidence="7" key="1">
    <citation type="submission" date="2023-10" db="EMBL/GenBank/DDBJ databases">
        <authorList>
            <person name="Hackl T."/>
        </authorList>
    </citation>
    <scope>NUCLEOTIDE SEQUENCE</scope>
</reference>
<keyword evidence="4 6" id="KW-0472">Membrane</keyword>
<feature type="transmembrane region" description="Helical" evidence="6">
    <location>
        <begin position="6"/>
        <end position="25"/>
    </location>
</feature>
<keyword evidence="8" id="KW-1185">Reference proteome</keyword>
<feature type="transmembrane region" description="Helical" evidence="6">
    <location>
        <begin position="204"/>
        <end position="226"/>
    </location>
</feature>